<dbReference type="SUPFAM" id="SSF52091">
    <property type="entry name" value="SpoIIaa-like"/>
    <property type="match status" value="1"/>
</dbReference>
<sequence>MTLRGEPDLGVGDELTDALAGQSHLPDATAVHVDLSDAAILDSWTIGVLLRVINPQGHVRRILARTGGLPALGGDPAP</sequence>
<dbReference type="InterPro" id="IPR036513">
    <property type="entry name" value="STAS_dom_sf"/>
</dbReference>
<dbReference type="EMBL" id="JBHSBL010000029">
    <property type="protein sequence ID" value="MFC4071889.1"/>
    <property type="molecule type" value="Genomic_DNA"/>
</dbReference>
<dbReference type="Proteomes" id="UP001595867">
    <property type="component" value="Unassembled WGS sequence"/>
</dbReference>
<protein>
    <recommendedName>
        <fullName evidence="3">STAS domain-containing protein</fullName>
    </recommendedName>
</protein>
<evidence type="ECO:0000313" key="2">
    <source>
        <dbReference type="Proteomes" id="UP001595867"/>
    </source>
</evidence>
<evidence type="ECO:0008006" key="3">
    <source>
        <dbReference type="Google" id="ProtNLM"/>
    </source>
</evidence>
<accession>A0ABV8JA39</accession>
<proteinExistence type="predicted"/>
<gene>
    <name evidence="1" type="ORF">ACFO0C_43735</name>
</gene>
<dbReference type="RefSeq" id="WP_378072764.1">
    <property type="nucleotide sequence ID" value="NZ_JBHSBL010000029.1"/>
</dbReference>
<evidence type="ECO:0000313" key="1">
    <source>
        <dbReference type="EMBL" id="MFC4071889.1"/>
    </source>
</evidence>
<organism evidence="1 2">
    <name type="scientific">Actinoplanes subglobosus</name>
    <dbReference type="NCBI Taxonomy" id="1547892"/>
    <lineage>
        <taxon>Bacteria</taxon>
        <taxon>Bacillati</taxon>
        <taxon>Actinomycetota</taxon>
        <taxon>Actinomycetes</taxon>
        <taxon>Micromonosporales</taxon>
        <taxon>Micromonosporaceae</taxon>
        <taxon>Actinoplanes</taxon>
    </lineage>
</organism>
<reference evidence="2" key="1">
    <citation type="journal article" date="2019" name="Int. J. Syst. Evol. Microbiol.">
        <title>The Global Catalogue of Microorganisms (GCM) 10K type strain sequencing project: providing services to taxonomists for standard genome sequencing and annotation.</title>
        <authorList>
            <consortium name="The Broad Institute Genomics Platform"/>
            <consortium name="The Broad Institute Genome Sequencing Center for Infectious Disease"/>
            <person name="Wu L."/>
            <person name="Ma J."/>
        </authorList>
    </citation>
    <scope>NUCLEOTIDE SEQUENCE [LARGE SCALE GENOMIC DNA]</scope>
    <source>
        <strain evidence="2">TBRC 5832</strain>
    </source>
</reference>
<keyword evidence="2" id="KW-1185">Reference proteome</keyword>
<comment type="caution">
    <text evidence="1">The sequence shown here is derived from an EMBL/GenBank/DDBJ whole genome shotgun (WGS) entry which is preliminary data.</text>
</comment>
<name>A0ABV8JA39_9ACTN</name>